<evidence type="ECO:0000256" key="1">
    <source>
        <dbReference type="SAM" id="Phobius"/>
    </source>
</evidence>
<feature type="domain" description="AAA+ ATPase" evidence="2">
    <location>
        <begin position="45"/>
        <end position="179"/>
    </location>
</feature>
<keyword evidence="1" id="KW-0812">Transmembrane</keyword>
<dbReference type="RefSeq" id="WP_155471692.1">
    <property type="nucleotide sequence ID" value="NZ_BMKG01000015.1"/>
</dbReference>
<gene>
    <name evidence="3" type="primary">mshM</name>
    <name evidence="3" type="ORF">GCM10011572_35360</name>
    <name evidence="4" type="ORF">GM672_16820</name>
</gene>
<evidence type="ECO:0000313" key="5">
    <source>
        <dbReference type="Proteomes" id="UP000430634"/>
    </source>
</evidence>
<evidence type="ECO:0000313" key="4">
    <source>
        <dbReference type="EMBL" id="MTV54396.1"/>
    </source>
</evidence>
<dbReference type="InterPro" id="IPR052026">
    <property type="entry name" value="ExeA_AAA_ATPase_DNA-bind"/>
</dbReference>
<evidence type="ECO:0000313" key="3">
    <source>
        <dbReference type="EMBL" id="GGC10945.1"/>
    </source>
</evidence>
<dbReference type="OrthoDB" id="9783370at2"/>
<dbReference type="SMART" id="SM00382">
    <property type="entry name" value="AAA"/>
    <property type="match status" value="1"/>
</dbReference>
<feature type="transmembrane region" description="Helical" evidence="1">
    <location>
        <begin position="279"/>
        <end position="299"/>
    </location>
</feature>
<organism evidence="4 5">
    <name type="scientific">Pseudoduganella buxea</name>
    <dbReference type="NCBI Taxonomy" id="1949069"/>
    <lineage>
        <taxon>Bacteria</taxon>
        <taxon>Pseudomonadati</taxon>
        <taxon>Pseudomonadota</taxon>
        <taxon>Betaproteobacteria</taxon>
        <taxon>Burkholderiales</taxon>
        <taxon>Oxalobacteraceae</taxon>
        <taxon>Telluria group</taxon>
        <taxon>Pseudoduganella</taxon>
    </lineage>
</organism>
<reference evidence="6" key="2">
    <citation type="journal article" date="2019" name="Int. J. Syst. Evol. Microbiol.">
        <title>The Global Catalogue of Microorganisms (GCM) 10K type strain sequencing project: providing services to taxonomists for standard genome sequencing and annotation.</title>
        <authorList>
            <consortium name="The Broad Institute Genomics Platform"/>
            <consortium name="The Broad Institute Genome Sequencing Center for Infectious Disease"/>
            <person name="Wu L."/>
            <person name="Ma J."/>
        </authorList>
    </citation>
    <scope>NUCLEOTIDE SEQUENCE [LARGE SCALE GENOMIC DNA]</scope>
    <source>
        <strain evidence="6">CGMCC 1.15931</strain>
    </source>
</reference>
<dbReference type="GO" id="GO:0016887">
    <property type="term" value="F:ATP hydrolysis activity"/>
    <property type="evidence" value="ECO:0007669"/>
    <property type="project" value="InterPro"/>
</dbReference>
<dbReference type="Proteomes" id="UP000430634">
    <property type="component" value="Unassembled WGS sequence"/>
</dbReference>
<dbReference type="Proteomes" id="UP000622638">
    <property type="component" value="Unassembled WGS sequence"/>
</dbReference>
<sequence length="349" mass="37882">MSTVYLQHFGLQRAPFSITPNPAFFYGGHSRADMLDAMLYAVTQGEGIIKVTGEVGSGKTMLCRMLAGRLPPRIDAIYLVNPRLDPDGVLFAIAAELGLDAAGRRADEVLRLLNGELIARHARGRQVVLLVEEAQAMPLDTLEAVRLLTNLETSSHKLLQIVLFGQPELDEHLALPAMRQLSERITHSFFVPPLPRELVPAFLLCRLRAAGYTGGALFSNAAVRRIARASGGIIRRINIIADKAMMAAFAEDAVAVRDRHVRLAVAECRFAAPAGRRPAWLAASVAAAGAAALLLWLAWPLRAHADSLPPIPAPAWANGHDAQTQLMFDAICKMIIAFTANQHHSAHNE</sequence>
<reference evidence="3" key="1">
    <citation type="journal article" date="2014" name="Int. J. Syst. Evol. Microbiol.">
        <title>Complete genome of a new Firmicutes species belonging to the dominant human colonic microbiota ('Ruminococcus bicirculans') reveals two chromosomes and a selective capacity to utilize plant glucans.</title>
        <authorList>
            <consortium name="NISC Comparative Sequencing Program"/>
            <person name="Wegmann U."/>
            <person name="Louis P."/>
            <person name="Goesmann A."/>
            <person name="Henrissat B."/>
            <person name="Duncan S.H."/>
            <person name="Flint H.J."/>
        </authorList>
    </citation>
    <scope>NUCLEOTIDE SEQUENCE</scope>
    <source>
        <strain evidence="3">CGMCC 1.15931</strain>
    </source>
</reference>
<keyword evidence="1" id="KW-1133">Transmembrane helix</keyword>
<name>A0A6I3T0P2_9BURK</name>
<protein>
    <submittedName>
        <fullName evidence="4">AAA family ATPase</fullName>
    </submittedName>
    <submittedName>
        <fullName evidence="3">MSHA biogenesis protein MshM</fullName>
    </submittedName>
</protein>
<keyword evidence="1" id="KW-0472">Membrane</keyword>
<dbReference type="CDD" id="cd00009">
    <property type="entry name" value="AAA"/>
    <property type="match status" value="1"/>
</dbReference>
<proteinExistence type="predicted"/>
<dbReference type="Gene3D" id="3.40.50.300">
    <property type="entry name" value="P-loop containing nucleotide triphosphate hydrolases"/>
    <property type="match status" value="1"/>
</dbReference>
<dbReference type="InterPro" id="IPR049945">
    <property type="entry name" value="AAA_22"/>
</dbReference>
<dbReference type="SUPFAM" id="SSF52540">
    <property type="entry name" value="P-loop containing nucleoside triphosphate hydrolases"/>
    <property type="match status" value="1"/>
</dbReference>
<evidence type="ECO:0000313" key="6">
    <source>
        <dbReference type="Proteomes" id="UP000622638"/>
    </source>
</evidence>
<dbReference type="AlphaFoldDB" id="A0A6I3T0P2"/>
<dbReference type="InterPro" id="IPR027417">
    <property type="entry name" value="P-loop_NTPase"/>
</dbReference>
<keyword evidence="6" id="KW-1185">Reference proteome</keyword>
<accession>A0A6I3T0P2</accession>
<dbReference type="EMBL" id="BMKG01000015">
    <property type="protein sequence ID" value="GGC10945.1"/>
    <property type="molecule type" value="Genomic_DNA"/>
</dbReference>
<dbReference type="InterPro" id="IPR003593">
    <property type="entry name" value="AAA+_ATPase"/>
</dbReference>
<dbReference type="EMBL" id="WNKZ01000050">
    <property type="protein sequence ID" value="MTV54396.1"/>
    <property type="molecule type" value="Genomic_DNA"/>
</dbReference>
<dbReference type="PANTHER" id="PTHR35894">
    <property type="entry name" value="GENERAL SECRETION PATHWAY PROTEIN A-RELATED"/>
    <property type="match status" value="1"/>
</dbReference>
<evidence type="ECO:0000259" key="2">
    <source>
        <dbReference type="SMART" id="SM00382"/>
    </source>
</evidence>
<dbReference type="Pfam" id="PF13401">
    <property type="entry name" value="AAA_22"/>
    <property type="match status" value="1"/>
</dbReference>
<reference evidence="4 5" key="3">
    <citation type="submission" date="2019-11" db="EMBL/GenBank/DDBJ databases">
        <title>Type strains purchased from KCTC, JCM and DSMZ.</title>
        <authorList>
            <person name="Lu H."/>
        </authorList>
    </citation>
    <scope>NUCLEOTIDE SEQUENCE [LARGE SCALE GENOMIC DNA]</scope>
    <source>
        <strain evidence="4 5">KCTC 52429</strain>
    </source>
</reference>
<reference evidence="3" key="4">
    <citation type="submission" date="2024-05" db="EMBL/GenBank/DDBJ databases">
        <authorList>
            <person name="Sun Q."/>
            <person name="Zhou Y."/>
        </authorList>
    </citation>
    <scope>NUCLEOTIDE SEQUENCE</scope>
    <source>
        <strain evidence="3">CGMCC 1.15931</strain>
    </source>
</reference>
<dbReference type="PANTHER" id="PTHR35894:SF1">
    <property type="entry name" value="PHOSPHORIBULOKINASE _ URIDINE KINASE FAMILY"/>
    <property type="match status" value="1"/>
</dbReference>
<comment type="caution">
    <text evidence="4">The sequence shown here is derived from an EMBL/GenBank/DDBJ whole genome shotgun (WGS) entry which is preliminary data.</text>
</comment>